<evidence type="ECO:0000256" key="4">
    <source>
        <dbReference type="ARBA" id="ARBA00022614"/>
    </source>
</evidence>
<evidence type="ECO:0000256" key="9">
    <source>
        <dbReference type="ARBA" id="ARBA00023136"/>
    </source>
</evidence>
<evidence type="ECO:0000256" key="6">
    <source>
        <dbReference type="ARBA" id="ARBA00022729"/>
    </source>
</evidence>
<evidence type="ECO:0000256" key="12">
    <source>
        <dbReference type="SAM" id="Phobius"/>
    </source>
</evidence>
<evidence type="ECO:0000256" key="3">
    <source>
        <dbReference type="ARBA" id="ARBA00022475"/>
    </source>
</evidence>
<dbReference type="Pfam" id="PF00560">
    <property type="entry name" value="LRR_1"/>
    <property type="match status" value="5"/>
</dbReference>
<evidence type="ECO:0000256" key="2">
    <source>
        <dbReference type="ARBA" id="ARBA00009592"/>
    </source>
</evidence>
<dbReference type="InterPro" id="IPR001611">
    <property type="entry name" value="Leu-rich_rpt"/>
</dbReference>
<evidence type="ECO:0000256" key="1">
    <source>
        <dbReference type="ARBA" id="ARBA00004251"/>
    </source>
</evidence>
<keyword evidence="4" id="KW-0433">Leucine-rich repeat</keyword>
<evidence type="ECO:0000259" key="13">
    <source>
        <dbReference type="Pfam" id="PF08263"/>
    </source>
</evidence>
<dbReference type="Pfam" id="PF13855">
    <property type="entry name" value="LRR_8"/>
    <property type="match status" value="1"/>
</dbReference>
<dbReference type="SMART" id="SM00369">
    <property type="entry name" value="LRR_TYP"/>
    <property type="match status" value="6"/>
</dbReference>
<comment type="similarity">
    <text evidence="2">Belongs to the RLP family.</text>
</comment>
<dbReference type="InterPro" id="IPR013210">
    <property type="entry name" value="LRR_N_plant-typ"/>
</dbReference>
<keyword evidence="8 12" id="KW-1133">Transmembrane helix</keyword>
<protein>
    <recommendedName>
        <fullName evidence="13">Leucine-rich repeat-containing N-terminal plant-type domain-containing protein</fullName>
    </recommendedName>
</protein>
<dbReference type="FunFam" id="3.80.10.10:FF:000470">
    <property type="entry name" value="LRR receptor-like serine/threonine-protein kinase RPK2"/>
    <property type="match status" value="1"/>
</dbReference>
<keyword evidence="6" id="KW-0732">Signal</keyword>
<evidence type="ECO:0000256" key="10">
    <source>
        <dbReference type="ARBA" id="ARBA00023170"/>
    </source>
</evidence>
<evidence type="ECO:0000256" key="7">
    <source>
        <dbReference type="ARBA" id="ARBA00022737"/>
    </source>
</evidence>
<comment type="caution">
    <text evidence="14">The sequence shown here is derived from an EMBL/GenBank/DDBJ whole genome shotgun (WGS) entry which is preliminary data.</text>
</comment>
<feature type="domain" description="Leucine-rich repeat-containing N-terminal plant-type" evidence="13">
    <location>
        <begin position="63"/>
        <end position="113"/>
    </location>
</feature>
<gene>
    <name evidence="14" type="ORF">CIPAW_02G052900</name>
</gene>
<keyword evidence="10" id="KW-0675">Receptor</keyword>
<dbReference type="InterPro" id="IPR046956">
    <property type="entry name" value="RLP23-like"/>
</dbReference>
<evidence type="ECO:0000256" key="8">
    <source>
        <dbReference type="ARBA" id="ARBA00022989"/>
    </source>
</evidence>
<dbReference type="InterPro" id="IPR003591">
    <property type="entry name" value="Leu-rich_rpt_typical-subtyp"/>
</dbReference>
<dbReference type="GO" id="GO:0005886">
    <property type="term" value="C:plasma membrane"/>
    <property type="evidence" value="ECO:0007669"/>
    <property type="project" value="UniProtKB-SubCell"/>
</dbReference>
<dbReference type="AlphaFoldDB" id="A0A8T1RBE7"/>
<dbReference type="PANTHER" id="PTHR48061:SF12">
    <property type="entry name" value="DISEASE RESISTANCE LIKE PROTEIN"/>
    <property type="match status" value="1"/>
</dbReference>
<keyword evidence="11" id="KW-0325">Glycoprotein</keyword>
<evidence type="ECO:0000256" key="5">
    <source>
        <dbReference type="ARBA" id="ARBA00022692"/>
    </source>
</evidence>
<sequence length="743" mass="82912">MKSSKIPLLNLISDSLDLSPTSIFETMGLSFPLIILIVRFLVSLMMFHLILAASSSDVYPLCHDDERFVLLQFKESFIINQSASKDASAYPKVLSWKPDQISDCCKWDGVECNKDTGHVIALDLSSSCLKGFLNSNSSLFRLAHLQNLNLADNDFNSSPVPTSFRQLSRLTELNLSYSIFSGQIPSEILELSKLVFMDLSYNPLFKLQKSGLRSLVEFHAFYCNFSGEIPSSLGNLTNLIVLRLQSNRLHGSIPQSISRLVNLEVIYLHDNDLSGTVEFELFLRLRNLLRLQLSGNDISLLTKPSTNSTFPKFWILSIADCDLGEFPEFLRNQDQLELLDLVETKFVAKFQNGWGTYLEIDSNMLQGSLPIPPPSIASFSVSNNRLTGEIPHLICNLSLITNLDLSSNNLGGLLPQCLGNLSYSLSLDLHGNNFHGSIPRICGETNNLLIIDFSQNHLQGRLEAVNLGNNQIHDIFPSWLGNLPELRILILRSNKLYGAIGSSDSNFDFPKLHILPSEHFLNWKAMQIVDAASLKYVEERQTSVTFAGYTLNHTYSYSMTMINKGIETVYERVPNFLIVIDLSSNRFEGEIPEVVGNLKRLNLLNLSSNFLTGPIPFALANLTGLEALDLSQNKLSGGIPLQLTELTFLSYFNVSHNHLTGPIPHGKQFDTFDNSSFSENPELCGSPFHNSEFSFEFGWKVVAMGYGCGFVCGAVSGQMISKKLKQVHPLSLKTYGETVTTWK</sequence>
<accession>A0A8T1RBE7</accession>
<dbReference type="FunFam" id="3.80.10.10:FF:000213">
    <property type="entry name" value="Tyrosine-sulfated glycopeptide receptor 1"/>
    <property type="match status" value="1"/>
</dbReference>
<dbReference type="EMBL" id="CM031810">
    <property type="protein sequence ID" value="KAG6663874.1"/>
    <property type="molecule type" value="Genomic_DNA"/>
</dbReference>
<dbReference type="GO" id="GO:0051606">
    <property type="term" value="P:detection of stimulus"/>
    <property type="evidence" value="ECO:0007669"/>
    <property type="project" value="UniProtKB-ARBA"/>
</dbReference>
<comment type="subcellular location">
    <subcellularLocation>
        <location evidence="1">Cell membrane</location>
        <topology evidence="1">Single-pass type I membrane protein</topology>
    </subcellularLocation>
</comment>
<proteinExistence type="inferred from homology"/>
<dbReference type="PANTHER" id="PTHR48061">
    <property type="entry name" value="LEUCINE-RICH REPEAT RECEPTOR PROTEIN KINASE EMS1-LIKE-RELATED"/>
    <property type="match status" value="1"/>
</dbReference>
<evidence type="ECO:0000256" key="11">
    <source>
        <dbReference type="ARBA" id="ARBA00023180"/>
    </source>
</evidence>
<dbReference type="Proteomes" id="UP000811609">
    <property type="component" value="Chromosome 2"/>
</dbReference>
<dbReference type="Pfam" id="PF08263">
    <property type="entry name" value="LRRNT_2"/>
    <property type="match status" value="1"/>
</dbReference>
<keyword evidence="5 12" id="KW-0812">Transmembrane</keyword>
<keyword evidence="15" id="KW-1185">Reference proteome</keyword>
<organism evidence="14 15">
    <name type="scientific">Carya illinoinensis</name>
    <name type="common">Pecan</name>
    <dbReference type="NCBI Taxonomy" id="32201"/>
    <lineage>
        <taxon>Eukaryota</taxon>
        <taxon>Viridiplantae</taxon>
        <taxon>Streptophyta</taxon>
        <taxon>Embryophyta</taxon>
        <taxon>Tracheophyta</taxon>
        <taxon>Spermatophyta</taxon>
        <taxon>Magnoliopsida</taxon>
        <taxon>eudicotyledons</taxon>
        <taxon>Gunneridae</taxon>
        <taxon>Pentapetalae</taxon>
        <taxon>rosids</taxon>
        <taxon>fabids</taxon>
        <taxon>Fagales</taxon>
        <taxon>Juglandaceae</taxon>
        <taxon>Carya</taxon>
    </lineage>
</organism>
<evidence type="ECO:0000313" key="15">
    <source>
        <dbReference type="Proteomes" id="UP000811609"/>
    </source>
</evidence>
<evidence type="ECO:0000313" key="14">
    <source>
        <dbReference type="EMBL" id="KAG6663874.1"/>
    </source>
</evidence>
<keyword evidence="9 12" id="KW-0472">Membrane</keyword>
<name>A0A8T1RBE7_CARIL</name>
<keyword evidence="7" id="KW-0677">Repeat</keyword>
<reference evidence="14" key="1">
    <citation type="submission" date="2020-12" db="EMBL/GenBank/DDBJ databases">
        <title>WGS assembly of Carya illinoinensis cv. Pawnee.</title>
        <authorList>
            <person name="Platts A."/>
            <person name="Shu S."/>
            <person name="Wright S."/>
            <person name="Barry K."/>
            <person name="Edger P."/>
            <person name="Pires J.C."/>
            <person name="Schmutz J."/>
        </authorList>
    </citation>
    <scope>NUCLEOTIDE SEQUENCE</scope>
    <source>
        <tissue evidence="14">Leaf</tissue>
    </source>
</reference>
<keyword evidence="3" id="KW-1003">Cell membrane</keyword>
<feature type="transmembrane region" description="Helical" evidence="12">
    <location>
        <begin position="29"/>
        <end position="51"/>
    </location>
</feature>